<proteinExistence type="inferred from homology"/>
<dbReference type="PANTHER" id="PTHR22946">
    <property type="entry name" value="DIENELACTONE HYDROLASE DOMAIN-CONTAINING PROTEIN-RELATED"/>
    <property type="match status" value="1"/>
</dbReference>
<dbReference type="GeneID" id="30012434"/>
<dbReference type="InterPro" id="IPR029058">
    <property type="entry name" value="AB_hydrolase_fold"/>
</dbReference>
<evidence type="ECO:0000313" key="4">
    <source>
        <dbReference type="Proteomes" id="UP000078343"/>
    </source>
</evidence>
<gene>
    <name evidence="3" type="ORF">AYL99_08266</name>
</gene>
<dbReference type="OrthoDB" id="249703at2759"/>
<reference evidence="3 4" key="1">
    <citation type="submission" date="2016-04" db="EMBL/GenBank/DDBJ databases">
        <title>Draft genome of Fonsecaea erecta CBS 125763.</title>
        <authorList>
            <person name="Weiss V.A."/>
            <person name="Vicente V.A."/>
            <person name="Raittz R.T."/>
            <person name="Moreno L.F."/>
            <person name="De Souza E.M."/>
            <person name="Pedrosa F.O."/>
            <person name="Steffens M.B."/>
            <person name="Faoro H."/>
            <person name="Tadra-Sfeir M.Z."/>
            <person name="Najafzadeh M.J."/>
            <person name="Felipe M.S."/>
            <person name="Teixeira M."/>
            <person name="Sun J."/>
            <person name="Xi L."/>
            <person name="Gomes R."/>
            <person name="De Azevedo C.M."/>
            <person name="Salgado C.G."/>
            <person name="Da Silva M.B."/>
            <person name="Nascimento M.F."/>
            <person name="Queiroz-Telles F."/>
            <person name="Attili D.S."/>
            <person name="Gorbushina A."/>
        </authorList>
    </citation>
    <scope>NUCLEOTIDE SEQUENCE [LARGE SCALE GENOMIC DNA]</scope>
    <source>
        <strain evidence="3 4">CBS 125763</strain>
    </source>
</reference>
<dbReference type="Gene3D" id="1.20.1440.110">
    <property type="entry name" value="acylaminoacyl peptidase"/>
    <property type="match status" value="1"/>
</dbReference>
<evidence type="ECO:0000259" key="2">
    <source>
        <dbReference type="Pfam" id="PF12697"/>
    </source>
</evidence>
<name>A0A178ZCP5_9EURO</name>
<dbReference type="InterPro" id="IPR000073">
    <property type="entry name" value="AB_hydrolase_1"/>
</dbReference>
<feature type="domain" description="AB hydrolase-1" evidence="2">
    <location>
        <begin position="194"/>
        <end position="367"/>
    </location>
</feature>
<keyword evidence="4" id="KW-1185">Reference proteome</keyword>
<dbReference type="PANTHER" id="PTHR22946:SF12">
    <property type="entry name" value="CONIDIAL PIGMENT BIOSYNTHESIS PROTEIN AYG1 (AFU_ORTHOLOGUE AFUA_2G17550)"/>
    <property type="match status" value="1"/>
</dbReference>
<dbReference type="Gene3D" id="3.40.50.1820">
    <property type="entry name" value="alpha/beta hydrolase"/>
    <property type="match status" value="1"/>
</dbReference>
<dbReference type="STRING" id="1367422.A0A178ZCP5"/>
<evidence type="ECO:0000256" key="1">
    <source>
        <dbReference type="ARBA" id="ARBA00038115"/>
    </source>
</evidence>
<protein>
    <recommendedName>
        <fullName evidence="2">AB hydrolase-1 domain-containing protein</fullName>
    </recommendedName>
</protein>
<dbReference type="AlphaFoldDB" id="A0A178ZCP5"/>
<organism evidence="3 4">
    <name type="scientific">Fonsecaea erecta</name>
    <dbReference type="NCBI Taxonomy" id="1367422"/>
    <lineage>
        <taxon>Eukaryota</taxon>
        <taxon>Fungi</taxon>
        <taxon>Dikarya</taxon>
        <taxon>Ascomycota</taxon>
        <taxon>Pezizomycotina</taxon>
        <taxon>Eurotiomycetes</taxon>
        <taxon>Chaetothyriomycetidae</taxon>
        <taxon>Chaetothyriales</taxon>
        <taxon>Herpotrichiellaceae</taxon>
        <taxon>Fonsecaea</taxon>
    </lineage>
</organism>
<dbReference type="EMBL" id="LVYI01000007">
    <property type="protein sequence ID" value="OAP57528.1"/>
    <property type="molecule type" value="Genomic_DNA"/>
</dbReference>
<dbReference type="InterPro" id="IPR050261">
    <property type="entry name" value="FrsA_esterase"/>
</dbReference>
<comment type="similarity">
    <text evidence="1">Belongs to the AB hydrolase superfamily. FUS2 hydrolase family.</text>
</comment>
<dbReference type="RefSeq" id="XP_018690895.1">
    <property type="nucleotide sequence ID" value="XM_018839774.1"/>
</dbReference>
<comment type="caution">
    <text evidence="3">The sequence shown here is derived from an EMBL/GenBank/DDBJ whole genome shotgun (WGS) entry which is preliminary data.</text>
</comment>
<dbReference type="SUPFAM" id="SSF53474">
    <property type="entry name" value="alpha/beta-Hydrolases"/>
    <property type="match status" value="1"/>
</dbReference>
<dbReference type="Proteomes" id="UP000078343">
    <property type="component" value="Unassembled WGS sequence"/>
</dbReference>
<accession>A0A178ZCP5</accession>
<sequence>MPEDAPVEIGKNHVFSSGRSSTRYFKDGYFDYNFEKFLGLATYSGAEIAECFETAARITDGDPESWIQAWTSTARRVEAYAENAMKGGHTVSAREAWLRATTYYQAAFFFVPDKDPRKAELYWKHTGCFQSAGKLFDPPFEPLAIPYDDGGKKKTLFGYFLRCDDKSSRRRPTVLIQMGADGSSEQIYFSGGGAAALRRGYNALIFEGPGQTGTFMRDRSLTYRHDWEVPVAAVVDYALTRPEVDPQRIALIAYSMGGYFGPRAVAFEKRIAACIASGLVPSMLALAGSRIAAIRNVKDGQYNHAARYALFEHMPKYGLDHDVQDLDKLEAIWEKFQLYGLEDQITCPLLVVQAAAEGEHQTRLARDFFDKLPNPKNVFRLTTEDDAAEMHCQKGNAMLLHAIEFDWLDDVLGSHDPGHPQEQIPHYQPISARDSAHPKPGMSVRAWTSYMMTTLKILLNQLRRTYREGWAIYAEHAPVM</sequence>
<dbReference type="Pfam" id="PF12697">
    <property type="entry name" value="Abhydrolase_6"/>
    <property type="match status" value="1"/>
</dbReference>
<evidence type="ECO:0000313" key="3">
    <source>
        <dbReference type="EMBL" id="OAP57528.1"/>
    </source>
</evidence>